<evidence type="ECO:0000256" key="6">
    <source>
        <dbReference type="RuleBase" id="RU004057"/>
    </source>
</evidence>
<feature type="transmembrane region" description="Helical" evidence="7">
    <location>
        <begin position="175"/>
        <end position="204"/>
    </location>
</feature>
<evidence type="ECO:0000259" key="9">
    <source>
        <dbReference type="Pfam" id="PF01618"/>
    </source>
</evidence>
<dbReference type="AlphaFoldDB" id="A0A7W8DPZ8"/>
<gene>
    <name evidence="10" type="ORF">HNQ64_002196</name>
</gene>
<evidence type="ECO:0000256" key="5">
    <source>
        <dbReference type="ARBA" id="ARBA00023136"/>
    </source>
</evidence>
<keyword evidence="2" id="KW-1003">Cell membrane</keyword>
<name>A0A7W8DPZ8_9BACT</name>
<keyword evidence="4 7" id="KW-1133">Transmembrane helix</keyword>
<keyword evidence="11" id="KW-1185">Reference proteome</keyword>
<dbReference type="EMBL" id="JACHIF010000004">
    <property type="protein sequence ID" value="MBB5037938.1"/>
    <property type="molecule type" value="Genomic_DNA"/>
</dbReference>
<dbReference type="PANTHER" id="PTHR30625:SF17">
    <property type="entry name" value="TOLQ-RELATED"/>
    <property type="match status" value="1"/>
</dbReference>
<keyword evidence="6" id="KW-0813">Transport</keyword>
<dbReference type="GO" id="GO:0005886">
    <property type="term" value="C:plasma membrane"/>
    <property type="evidence" value="ECO:0007669"/>
    <property type="project" value="UniProtKB-SubCell"/>
</dbReference>
<comment type="subcellular location">
    <subcellularLocation>
        <location evidence="1">Cell membrane</location>
        <topology evidence="1">Multi-pass membrane protein</topology>
    </subcellularLocation>
    <subcellularLocation>
        <location evidence="6">Membrane</location>
        <topology evidence="6">Multi-pass membrane protein</topology>
    </subcellularLocation>
</comment>
<evidence type="ECO:0000256" key="1">
    <source>
        <dbReference type="ARBA" id="ARBA00004651"/>
    </source>
</evidence>
<keyword evidence="6" id="KW-0653">Protein transport</keyword>
<dbReference type="PANTHER" id="PTHR30625">
    <property type="entry name" value="PROTEIN TOLQ"/>
    <property type="match status" value="1"/>
</dbReference>
<evidence type="ECO:0000313" key="11">
    <source>
        <dbReference type="Proteomes" id="UP000534294"/>
    </source>
</evidence>
<evidence type="ECO:0000256" key="3">
    <source>
        <dbReference type="ARBA" id="ARBA00022692"/>
    </source>
</evidence>
<evidence type="ECO:0000256" key="4">
    <source>
        <dbReference type="ARBA" id="ARBA00022989"/>
    </source>
</evidence>
<feature type="transmembrane region" description="Helical" evidence="7">
    <location>
        <begin position="224"/>
        <end position="245"/>
    </location>
</feature>
<evidence type="ECO:0000256" key="8">
    <source>
        <dbReference type="SAM" id="SignalP"/>
    </source>
</evidence>
<dbReference type="RefSeq" id="WP_246431020.1">
    <property type="nucleotide sequence ID" value="NZ_JACHIF010000004.1"/>
</dbReference>
<dbReference type="Proteomes" id="UP000534294">
    <property type="component" value="Unassembled WGS sequence"/>
</dbReference>
<reference evidence="10 11" key="1">
    <citation type="submission" date="2020-08" db="EMBL/GenBank/DDBJ databases">
        <title>Genomic Encyclopedia of Type Strains, Phase IV (KMG-IV): sequencing the most valuable type-strain genomes for metagenomic binning, comparative biology and taxonomic classification.</title>
        <authorList>
            <person name="Goeker M."/>
        </authorList>
    </citation>
    <scope>NUCLEOTIDE SEQUENCE [LARGE SCALE GENOMIC DNA]</scope>
    <source>
        <strain evidence="10 11">DSM 12251</strain>
    </source>
</reference>
<protein>
    <submittedName>
        <fullName evidence="10">Biopolymer transport protein ExbB</fullName>
    </submittedName>
</protein>
<comment type="similarity">
    <text evidence="6">Belongs to the exbB/tolQ family.</text>
</comment>
<comment type="caution">
    <text evidence="10">The sequence shown here is derived from an EMBL/GenBank/DDBJ whole genome shotgun (WGS) entry which is preliminary data.</text>
</comment>
<feature type="chain" id="PRO_5030780532" evidence="8">
    <location>
        <begin position="26"/>
        <end position="284"/>
    </location>
</feature>
<sequence length="284" mass="30226">MHRPTFFAFAILTVLMTWLAPVAHAQTPASSPPSAVTLPGETITPVTNAAAGEDPENPFANALTLKGFIKSTGVMAYPLIILSMVTAFLIVLFTFTVRQGTVVSDAFMNSADALIRKQDYLGLLAVCNRRNECIARITAKTLDFATRNPTASFEEVKEVTEAEGNRQSSLLLARIAYLGDVGAVAPMLGLLGTTLGMITTFHAISGKEYGGSNQLGLAQGVSEALLCTASGLVIGIPALIFYAIFRGKVNRLICEMEAATTHLMALLAVQYKRAARAVVNRSGE</sequence>
<organism evidence="10 11">
    <name type="scientific">Prosthecobacter dejongeii</name>
    <dbReference type="NCBI Taxonomy" id="48465"/>
    <lineage>
        <taxon>Bacteria</taxon>
        <taxon>Pseudomonadati</taxon>
        <taxon>Verrucomicrobiota</taxon>
        <taxon>Verrucomicrobiia</taxon>
        <taxon>Verrucomicrobiales</taxon>
        <taxon>Verrucomicrobiaceae</taxon>
        <taxon>Prosthecobacter</taxon>
    </lineage>
</organism>
<accession>A0A7W8DPZ8</accession>
<dbReference type="GO" id="GO:0017038">
    <property type="term" value="P:protein import"/>
    <property type="evidence" value="ECO:0007669"/>
    <property type="project" value="TreeGrafter"/>
</dbReference>
<evidence type="ECO:0000256" key="7">
    <source>
        <dbReference type="SAM" id="Phobius"/>
    </source>
</evidence>
<keyword evidence="8" id="KW-0732">Signal</keyword>
<feature type="domain" description="MotA/TolQ/ExbB proton channel" evidence="9">
    <location>
        <begin position="131"/>
        <end position="257"/>
    </location>
</feature>
<dbReference type="Pfam" id="PF01618">
    <property type="entry name" value="MotA_ExbB"/>
    <property type="match status" value="1"/>
</dbReference>
<proteinExistence type="inferred from homology"/>
<dbReference type="InterPro" id="IPR002898">
    <property type="entry name" value="MotA_ExbB_proton_chnl"/>
</dbReference>
<keyword evidence="3 7" id="KW-0812">Transmembrane</keyword>
<evidence type="ECO:0000256" key="2">
    <source>
        <dbReference type="ARBA" id="ARBA00022475"/>
    </source>
</evidence>
<evidence type="ECO:0000313" key="10">
    <source>
        <dbReference type="EMBL" id="MBB5037938.1"/>
    </source>
</evidence>
<feature type="transmembrane region" description="Helical" evidence="7">
    <location>
        <begin position="75"/>
        <end position="95"/>
    </location>
</feature>
<keyword evidence="5 7" id="KW-0472">Membrane</keyword>
<feature type="signal peptide" evidence="8">
    <location>
        <begin position="1"/>
        <end position="25"/>
    </location>
</feature>
<dbReference type="InterPro" id="IPR050790">
    <property type="entry name" value="ExbB/TolQ_transport"/>
</dbReference>